<dbReference type="EMBL" id="LUFC02001159">
    <property type="protein sequence ID" value="KAF4483387.1"/>
    <property type="molecule type" value="Genomic_DNA"/>
</dbReference>
<dbReference type="InterPro" id="IPR036291">
    <property type="entry name" value="NAD(P)-bd_dom_sf"/>
</dbReference>
<dbReference type="Pfam" id="PF05368">
    <property type="entry name" value="NmrA"/>
    <property type="match status" value="1"/>
</dbReference>
<dbReference type="AlphaFoldDB" id="A0A9P5AZH2"/>
<keyword evidence="3" id="KW-1185">Reference proteome</keyword>
<feature type="domain" description="NmrA-like" evidence="1">
    <location>
        <begin position="4"/>
        <end position="59"/>
    </location>
</feature>
<dbReference type="Gene3D" id="3.40.50.720">
    <property type="entry name" value="NAD(P)-binding Rossmann-like Domain"/>
    <property type="match status" value="1"/>
</dbReference>
<dbReference type="InterPro" id="IPR008030">
    <property type="entry name" value="NmrA-like"/>
</dbReference>
<reference evidence="2" key="1">
    <citation type="submission" date="2020-01" db="EMBL/GenBank/DDBJ databases">
        <title>Identification and distribution of gene clusters putatively required for synthesis of sphingolipid metabolism inhibitors in phylogenetically diverse species of the filamentous fungus Fusarium.</title>
        <authorList>
            <person name="Kim H.-S."/>
            <person name="Busman M."/>
            <person name="Brown D.W."/>
            <person name="Divon H."/>
            <person name="Uhlig S."/>
            <person name="Proctor R.H."/>
        </authorList>
    </citation>
    <scope>NUCLEOTIDE SEQUENCE</scope>
    <source>
        <strain evidence="2">NRRL 31653</strain>
    </source>
</reference>
<protein>
    <submittedName>
        <fullName evidence="2">Nmra-like family</fullName>
    </submittedName>
</protein>
<name>A0A9P5AZH2_9HYPO</name>
<evidence type="ECO:0000259" key="1">
    <source>
        <dbReference type="Pfam" id="PF05368"/>
    </source>
</evidence>
<organism evidence="2 3">
    <name type="scientific">Fusarium agapanthi</name>
    <dbReference type="NCBI Taxonomy" id="1803897"/>
    <lineage>
        <taxon>Eukaryota</taxon>
        <taxon>Fungi</taxon>
        <taxon>Dikarya</taxon>
        <taxon>Ascomycota</taxon>
        <taxon>Pezizomycotina</taxon>
        <taxon>Sordariomycetes</taxon>
        <taxon>Hypocreomycetidae</taxon>
        <taxon>Hypocreales</taxon>
        <taxon>Nectriaceae</taxon>
        <taxon>Fusarium</taxon>
        <taxon>Fusarium fujikuroi species complex</taxon>
    </lineage>
</organism>
<gene>
    <name evidence="2" type="ORF">FAGAP_11861</name>
</gene>
<evidence type="ECO:0000313" key="3">
    <source>
        <dbReference type="Proteomes" id="UP000737391"/>
    </source>
</evidence>
<dbReference type="SUPFAM" id="SSF51735">
    <property type="entry name" value="NAD(P)-binding Rossmann-fold domains"/>
    <property type="match status" value="1"/>
</dbReference>
<dbReference type="Proteomes" id="UP000737391">
    <property type="component" value="Unassembled WGS sequence"/>
</dbReference>
<sequence>MITSSVVAVAGGTGGLGRAIIDAILADGKQQVFAMTRRTDKNTETELGEAELKLVAAADQAITSKRYIASNWGAKFPAE</sequence>
<evidence type="ECO:0000313" key="2">
    <source>
        <dbReference type="EMBL" id="KAF4483387.1"/>
    </source>
</evidence>
<accession>A0A9P5AZH2</accession>
<proteinExistence type="predicted"/>
<comment type="caution">
    <text evidence="2">The sequence shown here is derived from an EMBL/GenBank/DDBJ whole genome shotgun (WGS) entry which is preliminary data.</text>
</comment>